<reference evidence="9 10" key="1">
    <citation type="submission" date="2024-06" db="EMBL/GenBank/DDBJ databases">
        <title>A chromosome level genome sequence of Diviner's sage (Salvia divinorum).</title>
        <authorList>
            <person name="Ford S.A."/>
            <person name="Ro D.-K."/>
            <person name="Ness R.W."/>
            <person name="Phillips M.A."/>
        </authorList>
    </citation>
    <scope>NUCLEOTIDE SEQUENCE [LARGE SCALE GENOMIC DNA]</scope>
    <source>
        <strain evidence="9">SAF-2024a</strain>
        <tissue evidence="9">Leaf</tissue>
    </source>
</reference>
<proteinExistence type="predicted"/>
<dbReference type="GO" id="GO:0003677">
    <property type="term" value="F:DNA binding"/>
    <property type="evidence" value="ECO:0007669"/>
    <property type="project" value="UniProtKB-KW"/>
</dbReference>
<dbReference type="PANTHER" id="PTHR31674">
    <property type="entry name" value="B3 DOMAIN-CONTAINING PROTEIN REM-LIKE 3-RELATED"/>
    <property type="match status" value="1"/>
</dbReference>
<gene>
    <name evidence="9" type="ORF">AAHA92_20885</name>
</gene>
<keyword evidence="5" id="KW-0804">Transcription</keyword>
<comment type="subcellular location">
    <subcellularLocation>
        <location evidence="1">Nucleus</location>
    </subcellularLocation>
</comment>
<dbReference type="SMART" id="SM01019">
    <property type="entry name" value="B3"/>
    <property type="match status" value="2"/>
</dbReference>
<feature type="compositionally biased region" description="Polar residues" evidence="7">
    <location>
        <begin position="1"/>
        <end position="15"/>
    </location>
</feature>
<evidence type="ECO:0000259" key="8">
    <source>
        <dbReference type="PROSITE" id="PS50863"/>
    </source>
</evidence>
<protein>
    <recommendedName>
        <fullName evidence="8">TF-B3 domain-containing protein</fullName>
    </recommendedName>
</protein>
<keyword evidence="2" id="KW-0677">Repeat</keyword>
<dbReference type="InterPro" id="IPR039218">
    <property type="entry name" value="REM_fam"/>
</dbReference>
<name>A0ABD1GIM5_SALDI</name>
<feature type="domain" description="TF-B3" evidence="8">
    <location>
        <begin position="142"/>
        <end position="236"/>
    </location>
</feature>
<keyword evidence="4" id="KW-0238">DNA-binding</keyword>
<evidence type="ECO:0000256" key="1">
    <source>
        <dbReference type="ARBA" id="ARBA00004123"/>
    </source>
</evidence>
<sequence>MATNQDDSPNGTPDRSYSRKPSFLKKFSDNLNRETMRIPPEWVERHGSELPVHCILMMPRGPKWTVCVLKLANGWHLRVGWPEFVRGNLLEHGDDLLFTLVGVGIFQVKKFKNGTGCPPRSDYEFEVDYEFSDEYTLMRWFSTFDVILTRSHIRGTLDIPMGFWRQHVRRAAHKTRIYFTTESNTWEITLEETDLSIHVKHGWRHFRRSNELTVGRRCTFQLVDFGDIQFYVTFDR</sequence>
<dbReference type="PANTHER" id="PTHR31674:SF62">
    <property type="entry name" value="B3 DOMAIN-CONTAINING PROTEIN REM14-RELATED"/>
    <property type="match status" value="1"/>
</dbReference>
<dbReference type="GO" id="GO:0005634">
    <property type="term" value="C:nucleus"/>
    <property type="evidence" value="ECO:0007669"/>
    <property type="project" value="UniProtKB-SubCell"/>
</dbReference>
<dbReference type="SUPFAM" id="SSF101936">
    <property type="entry name" value="DNA-binding pseudobarrel domain"/>
    <property type="match status" value="2"/>
</dbReference>
<evidence type="ECO:0000256" key="7">
    <source>
        <dbReference type="SAM" id="MobiDB-lite"/>
    </source>
</evidence>
<evidence type="ECO:0000313" key="9">
    <source>
        <dbReference type="EMBL" id="KAL1543976.1"/>
    </source>
</evidence>
<evidence type="ECO:0000256" key="5">
    <source>
        <dbReference type="ARBA" id="ARBA00023163"/>
    </source>
</evidence>
<accession>A0ABD1GIM5</accession>
<dbReference type="EMBL" id="JBEAFC010000008">
    <property type="protein sequence ID" value="KAL1543976.1"/>
    <property type="molecule type" value="Genomic_DNA"/>
</dbReference>
<feature type="region of interest" description="Disordered" evidence="7">
    <location>
        <begin position="1"/>
        <end position="21"/>
    </location>
</feature>
<evidence type="ECO:0000313" key="10">
    <source>
        <dbReference type="Proteomes" id="UP001567538"/>
    </source>
</evidence>
<dbReference type="InterPro" id="IPR003340">
    <property type="entry name" value="B3_DNA-bd"/>
</dbReference>
<feature type="domain" description="TF-B3" evidence="8">
    <location>
        <begin position="21"/>
        <end position="114"/>
    </location>
</feature>
<keyword evidence="10" id="KW-1185">Reference proteome</keyword>
<evidence type="ECO:0000256" key="2">
    <source>
        <dbReference type="ARBA" id="ARBA00022737"/>
    </source>
</evidence>
<organism evidence="9 10">
    <name type="scientific">Salvia divinorum</name>
    <name type="common">Maria pastora</name>
    <name type="synonym">Diviner's sage</name>
    <dbReference type="NCBI Taxonomy" id="28513"/>
    <lineage>
        <taxon>Eukaryota</taxon>
        <taxon>Viridiplantae</taxon>
        <taxon>Streptophyta</taxon>
        <taxon>Embryophyta</taxon>
        <taxon>Tracheophyta</taxon>
        <taxon>Spermatophyta</taxon>
        <taxon>Magnoliopsida</taxon>
        <taxon>eudicotyledons</taxon>
        <taxon>Gunneridae</taxon>
        <taxon>Pentapetalae</taxon>
        <taxon>asterids</taxon>
        <taxon>lamiids</taxon>
        <taxon>Lamiales</taxon>
        <taxon>Lamiaceae</taxon>
        <taxon>Nepetoideae</taxon>
        <taxon>Mentheae</taxon>
        <taxon>Salviinae</taxon>
        <taxon>Salvia</taxon>
        <taxon>Salvia subgen. Calosphace</taxon>
    </lineage>
</organism>
<dbReference type="Gene3D" id="2.40.330.10">
    <property type="entry name" value="DNA-binding pseudobarrel domain"/>
    <property type="match status" value="2"/>
</dbReference>
<dbReference type="PROSITE" id="PS50863">
    <property type="entry name" value="B3"/>
    <property type="match status" value="2"/>
</dbReference>
<dbReference type="InterPro" id="IPR015300">
    <property type="entry name" value="DNA-bd_pseudobarrel_sf"/>
</dbReference>
<dbReference type="CDD" id="cd10017">
    <property type="entry name" value="B3_DNA"/>
    <property type="match status" value="1"/>
</dbReference>
<dbReference type="Proteomes" id="UP001567538">
    <property type="component" value="Unassembled WGS sequence"/>
</dbReference>
<evidence type="ECO:0000256" key="4">
    <source>
        <dbReference type="ARBA" id="ARBA00023125"/>
    </source>
</evidence>
<evidence type="ECO:0000256" key="6">
    <source>
        <dbReference type="ARBA" id="ARBA00023242"/>
    </source>
</evidence>
<dbReference type="AlphaFoldDB" id="A0ABD1GIM5"/>
<keyword evidence="3" id="KW-0805">Transcription regulation</keyword>
<dbReference type="Pfam" id="PF02362">
    <property type="entry name" value="B3"/>
    <property type="match status" value="2"/>
</dbReference>
<evidence type="ECO:0000256" key="3">
    <source>
        <dbReference type="ARBA" id="ARBA00023015"/>
    </source>
</evidence>
<comment type="caution">
    <text evidence="9">The sequence shown here is derived from an EMBL/GenBank/DDBJ whole genome shotgun (WGS) entry which is preliminary data.</text>
</comment>
<keyword evidence="6" id="KW-0539">Nucleus</keyword>